<evidence type="ECO:0000313" key="2">
    <source>
        <dbReference type="EMBL" id="KAJ8530918.1"/>
    </source>
</evidence>
<protein>
    <submittedName>
        <fullName evidence="2">Uncharacterized protein</fullName>
    </submittedName>
</protein>
<evidence type="ECO:0000256" key="1">
    <source>
        <dbReference type="SAM" id="MobiDB-lite"/>
    </source>
</evidence>
<name>A0A9Q1L7G2_9SOLA</name>
<evidence type="ECO:0000313" key="3">
    <source>
        <dbReference type="Proteomes" id="UP001152561"/>
    </source>
</evidence>
<proteinExistence type="predicted"/>
<gene>
    <name evidence="2" type="ORF">K7X08_023799</name>
</gene>
<organism evidence="2 3">
    <name type="scientific">Anisodus acutangulus</name>
    <dbReference type="NCBI Taxonomy" id="402998"/>
    <lineage>
        <taxon>Eukaryota</taxon>
        <taxon>Viridiplantae</taxon>
        <taxon>Streptophyta</taxon>
        <taxon>Embryophyta</taxon>
        <taxon>Tracheophyta</taxon>
        <taxon>Spermatophyta</taxon>
        <taxon>Magnoliopsida</taxon>
        <taxon>eudicotyledons</taxon>
        <taxon>Gunneridae</taxon>
        <taxon>Pentapetalae</taxon>
        <taxon>asterids</taxon>
        <taxon>lamiids</taxon>
        <taxon>Solanales</taxon>
        <taxon>Solanaceae</taxon>
        <taxon>Solanoideae</taxon>
        <taxon>Hyoscyameae</taxon>
        <taxon>Anisodus</taxon>
    </lineage>
</organism>
<comment type="caution">
    <text evidence="2">The sequence shown here is derived from an EMBL/GenBank/DDBJ whole genome shotgun (WGS) entry which is preliminary data.</text>
</comment>
<sequence>MGIGSALSPAMSARQTTKSSMMSNGANHQLQMSTSMGVSTAVKTDSTTGETVPQVIEVTPAGAGVEEVENRDTTTAPWVNLFKKNWAAENGLSLLYIPPQIIDGKVVVQLEEEVDRETEKWRS</sequence>
<dbReference type="EMBL" id="JAJAGQ010000021">
    <property type="protein sequence ID" value="KAJ8530918.1"/>
    <property type="molecule type" value="Genomic_DNA"/>
</dbReference>
<dbReference type="OrthoDB" id="1305932at2759"/>
<dbReference type="PANTHER" id="PTHR33233">
    <property type="entry name" value="ENDONUCLEASE/EXONUCLEASE/PHOSPHATASE"/>
    <property type="match status" value="1"/>
</dbReference>
<accession>A0A9Q1L7G2</accession>
<dbReference type="Proteomes" id="UP001152561">
    <property type="component" value="Unassembled WGS sequence"/>
</dbReference>
<reference evidence="3" key="1">
    <citation type="journal article" date="2023" name="Proc. Natl. Acad. Sci. U.S.A.">
        <title>Genomic and structural basis for evolution of tropane alkaloid biosynthesis.</title>
        <authorList>
            <person name="Wanga Y.-J."/>
            <person name="Taina T."/>
            <person name="Yua J.-Y."/>
            <person name="Lia J."/>
            <person name="Xua B."/>
            <person name="Chenc J."/>
            <person name="D'Auriad J.C."/>
            <person name="Huanga J.-P."/>
            <person name="Huanga S.-X."/>
        </authorList>
    </citation>
    <scope>NUCLEOTIDE SEQUENCE [LARGE SCALE GENOMIC DNA]</scope>
    <source>
        <strain evidence="3">cv. KIB-2019</strain>
    </source>
</reference>
<dbReference type="PANTHER" id="PTHR33233:SF17">
    <property type="entry name" value="DUF4283 DOMAIN-CONTAINING PROTEIN"/>
    <property type="match status" value="1"/>
</dbReference>
<feature type="region of interest" description="Disordered" evidence="1">
    <location>
        <begin position="1"/>
        <end position="26"/>
    </location>
</feature>
<keyword evidence="3" id="KW-1185">Reference proteome</keyword>
<feature type="compositionally biased region" description="Polar residues" evidence="1">
    <location>
        <begin position="13"/>
        <end position="26"/>
    </location>
</feature>
<dbReference type="AlphaFoldDB" id="A0A9Q1L7G2"/>